<evidence type="ECO:0000313" key="3">
    <source>
        <dbReference type="Proteomes" id="UP000264800"/>
    </source>
</evidence>
<protein>
    <recommendedName>
        <fullName evidence="4">CAAX prenyl protease 1 N-terminal domain-containing protein</fullName>
    </recommendedName>
</protein>
<keyword evidence="3" id="KW-1185">Reference proteome</keyword>
<name>A0A3Q3A7N4_KRYMA</name>
<reference evidence="2" key="2">
    <citation type="submission" date="2025-09" db="UniProtKB">
        <authorList>
            <consortium name="Ensembl"/>
        </authorList>
    </citation>
    <scope>IDENTIFICATION</scope>
</reference>
<dbReference type="PANTHER" id="PTHR10120">
    <property type="entry name" value="CAAX PRENYL PROTEASE 1"/>
    <property type="match status" value="1"/>
</dbReference>
<sequence>MLEAMFDLPVETLTLCAVLVFTLTEYFWKAYLSYRQRRIYRSTTCVPQELCNFEDPRTFAKLRIYHLEQSSFSFWFDLLSEIIWVVRRSIKIINNSNFYKYFTLRFP</sequence>
<proteinExistence type="predicted"/>
<evidence type="ECO:0000313" key="2">
    <source>
        <dbReference type="Ensembl" id="ENSKMAP00000011965.1"/>
    </source>
</evidence>
<feature type="transmembrane region" description="Helical" evidence="1">
    <location>
        <begin position="12"/>
        <end position="32"/>
    </location>
</feature>
<keyword evidence="1" id="KW-1133">Transmembrane helix</keyword>
<evidence type="ECO:0008006" key="4">
    <source>
        <dbReference type="Google" id="ProtNLM"/>
    </source>
</evidence>
<dbReference type="AlphaFoldDB" id="A0A3Q3A7N4"/>
<organism evidence="2 3">
    <name type="scientific">Kryptolebias marmoratus</name>
    <name type="common">Mangrove killifish</name>
    <name type="synonym">Rivulus marmoratus</name>
    <dbReference type="NCBI Taxonomy" id="37003"/>
    <lineage>
        <taxon>Eukaryota</taxon>
        <taxon>Metazoa</taxon>
        <taxon>Chordata</taxon>
        <taxon>Craniata</taxon>
        <taxon>Vertebrata</taxon>
        <taxon>Euteleostomi</taxon>
        <taxon>Actinopterygii</taxon>
        <taxon>Neopterygii</taxon>
        <taxon>Teleostei</taxon>
        <taxon>Neoteleostei</taxon>
        <taxon>Acanthomorphata</taxon>
        <taxon>Ovalentaria</taxon>
        <taxon>Atherinomorphae</taxon>
        <taxon>Cyprinodontiformes</taxon>
        <taxon>Rivulidae</taxon>
        <taxon>Kryptolebias</taxon>
    </lineage>
</organism>
<evidence type="ECO:0000256" key="1">
    <source>
        <dbReference type="SAM" id="Phobius"/>
    </source>
</evidence>
<dbReference type="Ensembl" id="ENSKMAT00000012145.1">
    <property type="protein sequence ID" value="ENSKMAP00000011965.1"/>
    <property type="gene ID" value="ENSKMAG00000009008.1"/>
</dbReference>
<reference evidence="2" key="1">
    <citation type="submission" date="2025-08" db="UniProtKB">
        <authorList>
            <consortium name="Ensembl"/>
        </authorList>
    </citation>
    <scope>IDENTIFICATION</scope>
</reference>
<keyword evidence="1" id="KW-0472">Membrane</keyword>
<accession>A0A3Q3A7N4</accession>
<keyword evidence="1" id="KW-0812">Transmembrane</keyword>
<dbReference type="STRING" id="37003.ENSKMAP00000011965"/>
<dbReference type="Proteomes" id="UP000264800">
    <property type="component" value="Unplaced"/>
</dbReference>